<dbReference type="InterPro" id="IPR011032">
    <property type="entry name" value="GroES-like_sf"/>
</dbReference>
<name>A0A3B1DCR1_9ZZZZ</name>
<dbReference type="GO" id="GO:0008270">
    <property type="term" value="F:zinc ion binding"/>
    <property type="evidence" value="ECO:0007669"/>
    <property type="project" value="InterPro"/>
</dbReference>
<dbReference type="SUPFAM" id="SSF50129">
    <property type="entry name" value="GroES-like"/>
    <property type="match status" value="1"/>
</dbReference>
<dbReference type="CDD" id="cd08267">
    <property type="entry name" value="MDR1"/>
    <property type="match status" value="1"/>
</dbReference>
<dbReference type="GO" id="GO:0016491">
    <property type="term" value="F:oxidoreductase activity"/>
    <property type="evidence" value="ECO:0007669"/>
    <property type="project" value="UniProtKB-KW"/>
</dbReference>
<evidence type="ECO:0000259" key="1">
    <source>
        <dbReference type="SMART" id="SM00829"/>
    </source>
</evidence>
<gene>
    <name evidence="2" type="ORF">MNBD_NITROSPIRAE03-1277</name>
</gene>
<dbReference type="Gene3D" id="3.40.50.720">
    <property type="entry name" value="NAD(P)-binding Rossmann-like Domain"/>
    <property type="match status" value="1"/>
</dbReference>
<dbReference type="Pfam" id="PF13602">
    <property type="entry name" value="ADH_zinc_N_2"/>
    <property type="match status" value="1"/>
</dbReference>
<feature type="domain" description="Enoyl reductase (ER)" evidence="1">
    <location>
        <begin position="10"/>
        <end position="313"/>
    </location>
</feature>
<dbReference type="Pfam" id="PF08240">
    <property type="entry name" value="ADH_N"/>
    <property type="match status" value="1"/>
</dbReference>
<dbReference type="EMBL" id="UOGI01000205">
    <property type="protein sequence ID" value="VAX33788.1"/>
    <property type="molecule type" value="Genomic_DNA"/>
</dbReference>
<dbReference type="SMART" id="SM00829">
    <property type="entry name" value="PKS_ER"/>
    <property type="match status" value="1"/>
</dbReference>
<dbReference type="Gene3D" id="3.90.180.10">
    <property type="entry name" value="Medium-chain alcohol dehydrogenases, catalytic domain"/>
    <property type="match status" value="1"/>
</dbReference>
<dbReference type="SUPFAM" id="SSF51735">
    <property type="entry name" value="NAD(P)-binding Rossmann-fold domains"/>
    <property type="match status" value="1"/>
</dbReference>
<reference evidence="2" key="1">
    <citation type="submission" date="2018-06" db="EMBL/GenBank/DDBJ databases">
        <authorList>
            <person name="Zhirakovskaya E."/>
        </authorList>
    </citation>
    <scope>NUCLEOTIDE SEQUENCE</scope>
</reference>
<dbReference type="InterPro" id="IPR013154">
    <property type="entry name" value="ADH-like_N"/>
</dbReference>
<keyword evidence="2" id="KW-0456">Lyase</keyword>
<dbReference type="InterPro" id="IPR052733">
    <property type="entry name" value="Chloroplast_QOR"/>
</dbReference>
<organism evidence="2">
    <name type="scientific">hydrothermal vent metagenome</name>
    <dbReference type="NCBI Taxonomy" id="652676"/>
    <lineage>
        <taxon>unclassified sequences</taxon>
        <taxon>metagenomes</taxon>
        <taxon>ecological metagenomes</taxon>
    </lineage>
</organism>
<dbReference type="EC" id="1.1.1.-" evidence="2"/>
<proteinExistence type="predicted"/>
<dbReference type="AlphaFoldDB" id="A0A3B1DCR1"/>
<protein>
    <submittedName>
        <fullName evidence="2">Bifunctional protein: zinc-containing alcohol dehydrogenase quinone oxidoreductase ( NADPH:quinone reductase) Similar to arginate lyase</fullName>
        <ecNumber evidence="2">1.1.1.-</ecNumber>
    </submittedName>
</protein>
<accession>A0A3B1DCR1</accession>
<keyword evidence="2" id="KW-0560">Oxidoreductase</keyword>
<dbReference type="InterPro" id="IPR002364">
    <property type="entry name" value="Quin_OxRdtase/zeta-crystal_CS"/>
</dbReference>
<sequence length="319" mass="34422">MKAIVINRYGSAEVLEYKEFPLPQVKPSHLLVRIHATSVNPVDFKIRRGEIRLFTGLINPRVRILGFDVAGEVVEVGKRVKSFRKGDQLYAFLGIRDGGAYAEYTSVPERSVAIKPANMSFEEAAAVPLASLTALQALRDKGKISAGKKVLINGASGGVGTFAVQIAKASGAVVAGVCSSKNIELVQSLGADSVIDYTKKDFTEDSQTYDIIYDVVANKSFSACKKVLTINGIYITTIPDPKTILQKLLTSVLPGKKAAFIMVKANSNDLDFIKDLIEAGKIKSVIDKTFPLSQVAAAHTYCEAGHSRGKNVITTQIRS</sequence>
<dbReference type="PROSITE" id="PS01162">
    <property type="entry name" value="QOR_ZETA_CRYSTAL"/>
    <property type="match status" value="1"/>
</dbReference>
<dbReference type="PANTHER" id="PTHR44013:SF1">
    <property type="entry name" value="ZINC-TYPE ALCOHOL DEHYDROGENASE-LIKE PROTEIN C16A3.02C"/>
    <property type="match status" value="1"/>
</dbReference>
<dbReference type="InterPro" id="IPR020843">
    <property type="entry name" value="ER"/>
</dbReference>
<dbReference type="InterPro" id="IPR036291">
    <property type="entry name" value="NAD(P)-bd_dom_sf"/>
</dbReference>
<dbReference type="PANTHER" id="PTHR44013">
    <property type="entry name" value="ZINC-TYPE ALCOHOL DEHYDROGENASE-LIKE PROTEIN C16A3.02C"/>
    <property type="match status" value="1"/>
</dbReference>
<dbReference type="GO" id="GO:0016829">
    <property type="term" value="F:lyase activity"/>
    <property type="evidence" value="ECO:0007669"/>
    <property type="project" value="UniProtKB-KW"/>
</dbReference>
<evidence type="ECO:0000313" key="2">
    <source>
        <dbReference type="EMBL" id="VAX33788.1"/>
    </source>
</evidence>